<dbReference type="PROSITE" id="PS51257">
    <property type="entry name" value="PROKAR_LIPOPROTEIN"/>
    <property type="match status" value="1"/>
</dbReference>
<dbReference type="RefSeq" id="WP_120527906.1">
    <property type="nucleotide sequence ID" value="NZ_JABFJV010000226.1"/>
</dbReference>
<organism evidence="1 2">
    <name type="scientific">Corallococcus exercitus</name>
    <dbReference type="NCBI Taxonomy" id="2316736"/>
    <lineage>
        <taxon>Bacteria</taxon>
        <taxon>Pseudomonadati</taxon>
        <taxon>Myxococcota</taxon>
        <taxon>Myxococcia</taxon>
        <taxon>Myxococcales</taxon>
        <taxon>Cystobacterineae</taxon>
        <taxon>Myxococcaceae</taxon>
        <taxon>Corallococcus</taxon>
    </lineage>
</organism>
<dbReference type="Proteomes" id="UP000563426">
    <property type="component" value="Unassembled WGS sequence"/>
</dbReference>
<protein>
    <recommendedName>
        <fullName evidence="3">Lipoprotein</fullName>
    </recommendedName>
</protein>
<keyword evidence="2" id="KW-1185">Reference proteome</keyword>
<comment type="caution">
    <text evidence="1">The sequence shown here is derived from an EMBL/GenBank/DDBJ whole genome shotgun (WGS) entry which is preliminary data.</text>
</comment>
<proteinExistence type="predicted"/>
<gene>
    <name evidence="1" type="ORF">HMI49_29975</name>
</gene>
<dbReference type="OrthoDB" id="5381602at2"/>
<sequence>MRTPSFRTLLLASAVTLLGTGCDSLFTLEVEAERICKTENDLSFPAAPPISGSVEQSFEIPLGDFASALPEDADVETELRLKLFDATASTDISGIERASLSVRKPGSAEYVLLGEFRRTGTGGSTNKLQLTSSGPVDVLDLAKQEQLEFLFQATGSPPTQSWTADVEVCVGAKASANYFGLLF</sequence>
<reference evidence="1 2" key="1">
    <citation type="submission" date="2020-05" db="EMBL/GenBank/DDBJ databases">
        <authorList>
            <person name="Whitworth D."/>
        </authorList>
    </citation>
    <scope>NUCLEOTIDE SEQUENCE [LARGE SCALE GENOMIC DNA]</scope>
    <source>
        <strain evidence="1 2">AB043B</strain>
    </source>
</reference>
<name>A0A3A8I1V8_9BACT</name>
<evidence type="ECO:0008006" key="3">
    <source>
        <dbReference type="Google" id="ProtNLM"/>
    </source>
</evidence>
<evidence type="ECO:0000313" key="1">
    <source>
        <dbReference type="EMBL" id="NOK37431.1"/>
    </source>
</evidence>
<dbReference type="EMBL" id="JABFJV010000226">
    <property type="protein sequence ID" value="NOK37431.1"/>
    <property type="molecule type" value="Genomic_DNA"/>
</dbReference>
<evidence type="ECO:0000313" key="2">
    <source>
        <dbReference type="Proteomes" id="UP000563426"/>
    </source>
</evidence>
<dbReference type="AlphaFoldDB" id="A0A3A8I1V8"/>
<accession>A0A3A8I1V8</accession>